<evidence type="ECO:0000256" key="1">
    <source>
        <dbReference type="SAM" id="Phobius"/>
    </source>
</evidence>
<keyword evidence="1" id="KW-1133">Transmembrane helix</keyword>
<dbReference type="EMBL" id="UZAE01015074">
    <property type="protein sequence ID" value="VDO15159.1"/>
    <property type="molecule type" value="Genomic_DNA"/>
</dbReference>
<feature type="transmembrane region" description="Helical" evidence="1">
    <location>
        <begin position="110"/>
        <end position="130"/>
    </location>
</feature>
<evidence type="ECO:0000313" key="4">
    <source>
        <dbReference type="WBParaSite" id="HNAJ_0001320101-mRNA-1"/>
    </source>
</evidence>
<accession>A0A0R3TZA2</accession>
<keyword evidence="1" id="KW-0472">Membrane</keyword>
<keyword evidence="3" id="KW-1185">Reference proteome</keyword>
<dbReference type="AlphaFoldDB" id="A0A0R3TZA2"/>
<gene>
    <name evidence="2" type="ORF">HNAJ_LOCUS13175</name>
</gene>
<evidence type="ECO:0000313" key="2">
    <source>
        <dbReference type="EMBL" id="VDO15159.1"/>
    </source>
</evidence>
<organism evidence="4">
    <name type="scientific">Rodentolepis nana</name>
    <name type="common">Dwarf tapeworm</name>
    <name type="synonym">Hymenolepis nana</name>
    <dbReference type="NCBI Taxonomy" id="102285"/>
    <lineage>
        <taxon>Eukaryota</taxon>
        <taxon>Metazoa</taxon>
        <taxon>Spiralia</taxon>
        <taxon>Lophotrochozoa</taxon>
        <taxon>Platyhelminthes</taxon>
        <taxon>Cestoda</taxon>
        <taxon>Eucestoda</taxon>
        <taxon>Cyclophyllidea</taxon>
        <taxon>Hymenolepididae</taxon>
        <taxon>Rodentolepis</taxon>
    </lineage>
</organism>
<evidence type="ECO:0000313" key="3">
    <source>
        <dbReference type="Proteomes" id="UP000278807"/>
    </source>
</evidence>
<reference evidence="4" key="1">
    <citation type="submission" date="2017-02" db="UniProtKB">
        <authorList>
            <consortium name="WormBaseParasite"/>
        </authorList>
    </citation>
    <scope>IDENTIFICATION</scope>
</reference>
<name>A0A0R3TZA2_RODNA</name>
<proteinExistence type="predicted"/>
<feature type="transmembrane region" description="Helical" evidence="1">
    <location>
        <begin position="46"/>
        <end position="69"/>
    </location>
</feature>
<dbReference type="WBParaSite" id="HNAJ_0001320101-mRNA-1">
    <property type="protein sequence ID" value="HNAJ_0001320101-mRNA-1"/>
    <property type="gene ID" value="HNAJ_0001320101"/>
</dbReference>
<feature type="transmembrane region" description="Helical" evidence="1">
    <location>
        <begin position="75"/>
        <end position="98"/>
    </location>
</feature>
<protein>
    <submittedName>
        <fullName evidence="4">DUF4418 family protein</fullName>
    </submittedName>
</protein>
<keyword evidence="1" id="KW-0812">Transmembrane</keyword>
<dbReference type="Proteomes" id="UP000278807">
    <property type="component" value="Unassembled WGS sequence"/>
</dbReference>
<feature type="transmembrane region" description="Helical" evidence="1">
    <location>
        <begin position="6"/>
        <end position="26"/>
    </location>
</feature>
<reference evidence="2 3" key="2">
    <citation type="submission" date="2018-11" db="EMBL/GenBank/DDBJ databases">
        <authorList>
            <consortium name="Pathogen Informatics"/>
        </authorList>
    </citation>
    <scope>NUCLEOTIDE SEQUENCE [LARGE SCALE GENOMIC DNA]</scope>
</reference>
<sequence>MNKHCFVVIGIAVIFLFTALAGAFKFHGCRALFHEDCQRFGWIRDITGLVATALVLFFLALIFSLVYTIKKLDWASYLEFGLLAFGAILMLAAVCLNMSVDRWRTPSPTMCTIAMTLSIELSVVLAVQFLKGKSF</sequence>